<feature type="compositionally biased region" description="Low complexity" evidence="6">
    <location>
        <begin position="89"/>
        <end position="136"/>
    </location>
</feature>
<feature type="compositionally biased region" description="Low complexity" evidence="6">
    <location>
        <begin position="390"/>
        <end position="400"/>
    </location>
</feature>
<dbReference type="RefSeq" id="XP_026189823.1">
    <property type="nucleotide sequence ID" value="XM_026334038.1"/>
</dbReference>
<dbReference type="OrthoDB" id="347460at2759"/>
<evidence type="ECO:0000313" key="8">
    <source>
        <dbReference type="Proteomes" id="UP000515125"/>
    </source>
</evidence>
<keyword evidence="5 7" id="KW-0472">Membrane</keyword>
<evidence type="ECO:0000313" key="9">
    <source>
        <dbReference type="RefSeq" id="XP_026189823.1"/>
    </source>
</evidence>
<organism evidence="8 9">
    <name type="scientific">Cyclospora cayetanensis</name>
    <dbReference type="NCBI Taxonomy" id="88456"/>
    <lineage>
        <taxon>Eukaryota</taxon>
        <taxon>Sar</taxon>
        <taxon>Alveolata</taxon>
        <taxon>Apicomplexa</taxon>
        <taxon>Conoidasida</taxon>
        <taxon>Coccidia</taxon>
        <taxon>Eucoccidiorida</taxon>
        <taxon>Eimeriorina</taxon>
        <taxon>Eimeriidae</taxon>
        <taxon>Cyclospora</taxon>
    </lineage>
</organism>
<feature type="transmembrane region" description="Helical" evidence="7">
    <location>
        <begin position="334"/>
        <end position="361"/>
    </location>
</feature>
<gene>
    <name evidence="9" type="primary">LOC34624287</name>
</gene>
<evidence type="ECO:0000256" key="7">
    <source>
        <dbReference type="SAM" id="Phobius"/>
    </source>
</evidence>
<proteinExistence type="inferred from homology"/>
<evidence type="ECO:0000256" key="2">
    <source>
        <dbReference type="ARBA" id="ARBA00006824"/>
    </source>
</evidence>
<evidence type="ECO:0000256" key="5">
    <source>
        <dbReference type="ARBA" id="ARBA00023136"/>
    </source>
</evidence>
<feature type="compositionally biased region" description="Polar residues" evidence="6">
    <location>
        <begin position="75"/>
        <end position="85"/>
    </location>
</feature>
<feature type="region of interest" description="Disordered" evidence="6">
    <location>
        <begin position="378"/>
        <end position="400"/>
    </location>
</feature>
<evidence type="ECO:0000256" key="6">
    <source>
        <dbReference type="SAM" id="MobiDB-lite"/>
    </source>
</evidence>
<dbReference type="InterPro" id="IPR007248">
    <property type="entry name" value="Mpv17_PMP22"/>
</dbReference>
<protein>
    <submittedName>
        <fullName evidence="9">Uncharacterized protein LOC34624287</fullName>
    </submittedName>
</protein>
<name>A0A6P6RQ26_9EIME</name>
<dbReference type="GO" id="GO:0005778">
    <property type="term" value="C:peroxisomal membrane"/>
    <property type="evidence" value="ECO:0007669"/>
    <property type="project" value="TreeGrafter"/>
</dbReference>
<evidence type="ECO:0000256" key="1">
    <source>
        <dbReference type="ARBA" id="ARBA00004141"/>
    </source>
</evidence>
<dbReference type="Proteomes" id="UP000515125">
    <property type="component" value="Unplaced"/>
</dbReference>
<feature type="region of interest" description="Disordered" evidence="6">
    <location>
        <begin position="75"/>
        <end position="139"/>
    </location>
</feature>
<dbReference type="Pfam" id="PF04117">
    <property type="entry name" value="Mpv17_PMP22"/>
    <property type="match status" value="1"/>
</dbReference>
<evidence type="ECO:0000256" key="4">
    <source>
        <dbReference type="ARBA" id="ARBA00022989"/>
    </source>
</evidence>
<dbReference type="GeneID" id="34624287"/>
<comment type="similarity">
    <text evidence="2">Belongs to the peroxisomal membrane protein PXMP2/4 family.</text>
</comment>
<reference evidence="9" key="1">
    <citation type="submission" date="2025-08" db="UniProtKB">
        <authorList>
            <consortium name="RefSeq"/>
        </authorList>
    </citation>
    <scope>IDENTIFICATION</scope>
</reference>
<keyword evidence="4 7" id="KW-1133">Transmembrane helix</keyword>
<comment type="subcellular location">
    <subcellularLocation>
        <location evidence="1">Membrane</location>
        <topology evidence="1">Multi-pass membrane protein</topology>
    </subcellularLocation>
</comment>
<dbReference type="PANTHER" id="PTHR11266:SF80">
    <property type="entry name" value="PEROXISOMAL MEMBRANE PROTEIN 2"/>
    <property type="match status" value="1"/>
</dbReference>
<evidence type="ECO:0000256" key="3">
    <source>
        <dbReference type="ARBA" id="ARBA00022692"/>
    </source>
</evidence>
<accession>A0A6P6RQ26</accession>
<keyword evidence="8" id="KW-1185">Reference proteome</keyword>
<keyword evidence="3 7" id="KW-0812">Transmembrane</keyword>
<dbReference type="AlphaFoldDB" id="A0A6P6RQ26"/>
<dbReference type="PANTHER" id="PTHR11266">
    <property type="entry name" value="PEROXISOMAL MEMBRANE PROTEIN 2, PXMP2 MPV17"/>
    <property type="match status" value="1"/>
</dbReference>
<sequence>MRSRLRPLTEGNVAGRAAATLAAAAPANASAVQRSLAAGSPATAAATAAAVARAALTAARGRGPLRPKAAAFGTSLASPAASSARTPKGPRAASAAGPTGASASRARGSTRLPTAPARSSSSSAAASSGPTGHPAAESGSWLTRAIQSFVKCRGRQRQKVLQKERRKERIVRLPLGVSVALWAPIPSSSRLKRDVLLNTVAALLLFSASDVMAQHLQHTQAHAQQQTQQQEACAAEQVPPRLRSTLMQLDGGRTLAVGCEGVFVNALLLTPMYHKLEAMLAHNKPSLKRSSSSNPAGAGRSGAALAQRNVGAAVKVAAAAATATVQQQRNSSRMLWLMSLYQVLAVQIVAMPFSSFSFLFLTPILRFAFARLLEPQQEGEEDDSLGAHRPQQQPQPQPLAALPAVSEGRCAGKEAESEPGPKVVQQQVTEQQQQQRCWVRTPPPQSLSAAISEGTSAVSLHFKGIYVASLVVWPLSDLINFRFVPLALRPAWDSLLDFVWAVYLSYAAHSSPAHLQQELAALKGSAAVVAARESPLGPVS</sequence>